<dbReference type="EMBL" id="CP045644">
    <property type="protein sequence ID" value="QFZ86642.1"/>
    <property type="molecule type" value="Genomic_DNA"/>
</dbReference>
<dbReference type="Proteomes" id="UP000326780">
    <property type="component" value="Chromosome"/>
</dbReference>
<evidence type="ECO:0000313" key="2">
    <source>
        <dbReference type="Proteomes" id="UP000326780"/>
    </source>
</evidence>
<dbReference type="RefSeq" id="WP_153285101.1">
    <property type="nucleotide sequence ID" value="NZ_CP045644.1"/>
</dbReference>
<proteinExistence type="predicted"/>
<organism evidence="1 2">
    <name type="scientific">Variovorax paradoxus</name>
    <dbReference type="NCBI Taxonomy" id="34073"/>
    <lineage>
        <taxon>Bacteria</taxon>
        <taxon>Pseudomonadati</taxon>
        <taxon>Pseudomonadota</taxon>
        <taxon>Betaproteobacteria</taxon>
        <taxon>Burkholderiales</taxon>
        <taxon>Comamonadaceae</taxon>
        <taxon>Variovorax</taxon>
    </lineage>
</organism>
<evidence type="ECO:0000313" key="1">
    <source>
        <dbReference type="EMBL" id="QFZ86642.1"/>
    </source>
</evidence>
<sequence>MVRHELSQWPLVISVSAGLQTLESMQVFTEDWNRWLDRGEPFISLRVFADADALVHPEGSAQRAKQWLQARGADIRRHMMGMASVVPADQFEKISKMNVEKLFGIPASTFARTDEALTWLRERVMAPRGLVLDAAAVRAAIDTARAGAMAGSRA</sequence>
<name>A0A5Q0ME36_VARPD</name>
<accession>A0A5Q0ME36</accession>
<evidence type="ECO:0008006" key="3">
    <source>
        <dbReference type="Google" id="ProtNLM"/>
    </source>
</evidence>
<protein>
    <recommendedName>
        <fullName evidence="3">STAS/SEC14 domain-containing protein</fullName>
    </recommendedName>
</protein>
<gene>
    <name evidence="1" type="ORF">GFK26_29655</name>
</gene>
<reference evidence="1 2" key="1">
    <citation type="submission" date="2019-10" db="EMBL/GenBank/DDBJ databases">
        <title>Complete genome sequence of Variovorax paradoxus 5C-2.</title>
        <authorList>
            <person name="Gogoleva N.E."/>
            <person name="Balkin A.S."/>
        </authorList>
    </citation>
    <scope>NUCLEOTIDE SEQUENCE [LARGE SCALE GENOMIC DNA]</scope>
    <source>
        <strain evidence="1 2">5C-2</strain>
    </source>
</reference>
<dbReference type="AlphaFoldDB" id="A0A5Q0ME36"/>